<keyword evidence="2" id="KW-1185">Reference proteome</keyword>
<dbReference type="AlphaFoldDB" id="A0A512JGV9"/>
<proteinExistence type="predicted"/>
<reference evidence="1 2" key="1">
    <citation type="submission" date="2019-07" db="EMBL/GenBank/DDBJ databases">
        <title>Whole genome shotgun sequence of Methylobacterium gnaphalii NBRC 107716.</title>
        <authorList>
            <person name="Hosoyama A."/>
            <person name="Uohara A."/>
            <person name="Ohji S."/>
            <person name="Ichikawa N."/>
        </authorList>
    </citation>
    <scope>NUCLEOTIDE SEQUENCE [LARGE SCALE GENOMIC DNA]</scope>
    <source>
        <strain evidence="1 2">NBRC 107716</strain>
    </source>
</reference>
<dbReference type="RefSeq" id="WP_147045519.1">
    <property type="nucleotide sequence ID" value="NZ_BJZV01000004.1"/>
</dbReference>
<gene>
    <name evidence="1" type="ORF">MGN01_10450</name>
</gene>
<dbReference type="Proteomes" id="UP000321750">
    <property type="component" value="Unassembled WGS sequence"/>
</dbReference>
<dbReference type="EMBL" id="BJZV01000004">
    <property type="protein sequence ID" value="GEP09200.1"/>
    <property type="molecule type" value="Genomic_DNA"/>
</dbReference>
<accession>A0A512JGV9</accession>
<name>A0A512JGV9_9HYPH</name>
<evidence type="ECO:0000313" key="1">
    <source>
        <dbReference type="EMBL" id="GEP09200.1"/>
    </source>
</evidence>
<protein>
    <submittedName>
        <fullName evidence="1">Uncharacterized protein</fullName>
    </submittedName>
</protein>
<evidence type="ECO:0000313" key="2">
    <source>
        <dbReference type="Proteomes" id="UP000321750"/>
    </source>
</evidence>
<sequence>MADDSELDRTIAPLIALAQEVLRGSASADTVQDVSEEDWGALLDRIPAQARQNGLGLPLGWQEALTRYRDRQRLRADVDNTRLAEQGEVFSREDDA</sequence>
<organism evidence="1 2">
    <name type="scientific">Methylobacterium gnaphalii</name>
    <dbReference type="NCBI Taxonomy" id="1010610"/>
    <lineage>
        <taxon>Bacteria</taxon>
        <taxon>Pseudomonadati</taxon>
        <taxon>Pseudomonadota</taxon>
        <taxon>Alphaproteobacteria</taxon>
        <taxon>Hyphomicrobiales</taxon>
        <taxon>Methylobacteriaceae</taxon>
        <taxon>Methylobacterium</taxon>
    </lineage>
</organism>
<dbReference type="OrthoDB" id="8000208at2"/>
<comment type="caution">
    <text evidence="1">The sequence shown here is derived from an EMBL/GenBank/DDBJ whole genome shotgun (WGS) entry which is preliminary data.</text>
</comment>